<protein>
    <recommendedName>
        <fullName evidence="4">F-box domain-containing protein</fullName>
    </recommendedName>
</protein>
<dbReference type="SUPFAM" id="SSF52047">
    <property type="entry name" value="RNI-like"/>
    <property type="match status" value="1"/>
</dbReference>
<sequence>MSGTEIVVESKRKINAVNAGTRQLPNEILAKIFKYACPAIDFDKRIVCRGTSDCLVDYWFDDDQPTTDREFRAYGSGPPKKPARFSPTYLGAVSSRWRHIAWSTPQLWTSKVVKFDKKTDAARQLDILRLYCTNVGTMPLEIELDLRPLKRKEILQAVSELLFTHLCQKLHLLRIRGAPNAWTPLFSNVAFPYLQELSIGWEWSYGPLPFSFGIPGAILQQPPIIPLSIRILHLHHVRASVCANILLLSPWIEELYCYSCKDDAEEDEEEVWLKARHTNLNLKKFGWHFLPNSDWNEAILAYLVLPNLESFMLSGLHTISSDEEALEFLYEFLMSHSSSLKTLELSGLIDRIQVWRDSDRIIHAMSCLPRVETLRITSCSEDFIRSFIPFLEENVDFGPARLTREAKPEGIILPRLREVVFKHVLRPCDDYSLYYIAGEFATMLEERKKFSNMTYMRWEWSGHGIYWDDDDAVASFKRLADQGVKVEVVENGKVLDLFRIANLHTAASDGSDEDDDDDIPEVDSFEIED</sequence>
<gene>
    <name evidence="2" type="ORF">NP233_g362</name>
</gene>
<evidence type="ECO:0000313" key="2">
    <source>
        <dbReference type="EMBL" id="KAJ3576549.1"/>
    </source>
</evidence>
<reference evidence="2" key="1">
    <citation type="submission" date="2022-07" db="EMBL/GenBank/DDBJ databases">
        <title>Genome Sequence of Leucocoprinus birnbaumii.</title>
        <authorList>
            <person name="Buettner E."/>
        </authorList>
    </citation>
    <scope>NUCLEOTIDE SEQUENCE</scope>
    <source>
        <strain evidence="2">VT141</strain>
    </source>
</reference>
<feature type="compositionally biased region" description="Acidic residues" evidence="1">
    <location>
        <begin position="510"/>
        <end position="529"/>
    </location>
</feature>
<evidence type="ECO:0008006" key="4">
    <source>
        <dbReference type="Google" id="ProtNLM"/>
    </source>
</evidence>
<keyword evidence="3" id="KW-1185">Reference proteome</keyword>
<evidence type="ECO:0000313" key="3">
    <source>
        <dbReference type="Proteomes" id="UP001213000"/>
    </source>
</evidence>
<dbReference type="Gene3D" id="3.80.10.10">
    <property type="entry name" value="Ribonuclease Inhibitor"/>
    <property type="match status" value="1"/>
</dbReference>
<dbReference type="Proteomes" id="UP001213000">
    <property type="component" value="Unassembled WGS sequence"/>
</dbReference>
<dbReference type="Gene3D" id="1.20.1280.50">
    <property type="match status" value="1"/>
</dbReference>
<dbReference type="AlphaFoldDB" id="A0AAD5W6X1"/>
<evidence type="ECO:0000256" key="1">
    <source>
        <dbReference type="SAM" id="MobiDB-lite"/>
    </source>
</evidence>
<proteinExistence type="predicted"/>
<feature type="region of interest" description="Disordered" evidence="1">
    <location>
        <begin position="507"/>
        <end position="529"/>
    </location>
</feature>
<dbReference type="InterPro" id="IPR032675">
    <property type="entry name" value="LRR_dom_sf"/>
</dbReference>
<dbReference type="EMBL" id="JANIEX010000009">
    <property type="protein sequence ID" value="KAJ3576549.1"/>
    <property type="molecule type" value="Genomic_DNA"/>
</dbReference>
<organism evidence="2 3">
    <name type="scientific">Leucocoprinus birnbaumii</name>
    <dbReference type="NCBI Taxonomy" id="56174"/>
    <lineage>
        <taxon>Eukaryota</taxon>
        <taxon>Fungi</taxon>
        <taxon>Dikarya</taxon>
        <taxon>Basidiomycota</taxon>
        <taxon>Agaricomycotina</taxon>
        <taxon>Agaricomycetes</taxon>
        <taxon>Agaricomycetidae</taxon>
        <taxon>Agaricales</taxon>
        <taxon>Agaricineae</taxon>
        <taxon>Agaricaceae</taxon>
        <taxon>Leucocoprinus</taxon>
    </lineage>
</organism>
<accession>A0AAD5W6X1</accession>
<name>A0AAD5W6X1_9AGAR</name>
<comment type="caution">
    <text evidence="2">The sequence shown here is derived from an EMBL/GenBank/DDBJ whole genome shotgun (WGS) entry which is preliminary data.</text>
</comment>